<organism evidence="1 2">
    <name type="scientific">Halobacillus kuroshimensis</name>
    <dbReference type="NCBI Taxonomy" id="302481"/>
    <lineage>
        <taxon>Bacteria</taxon>
        <taxon>Bacillati</taxon>
        <taxon>Bacillota</taxon>
        <taxon>Bacilli</taxon>
        <taxon>Bacillales</taxon>
        <taxon>Bacillaceae</taxon>
        <taxon>Halobacillus</taxon>
    </lineage>
</organism>
<evidence type="ECO:0000313" key="1">
    <source>
        <dbReference type="EMBL" id="MBN8235293.1"/>
    </source>
</evidence>
<dbReference type="EMBL" id="JAEKJY010000002">
    <property type="protein sequence ID" value="MBN8235293.1"/>
    <property type="molecule type" value="Genomic_DNA"/>
</dbReference>
<name>A0ABS3DVC7_9BACI</name>
<reference evidence="1 2" key="1">
    <citation type="submission" date="2020-12" db="EMBL/GenBank/DDBJ databases">
        <title>Oil enriched cultivation method for isolating marine PHA-producing bacteria.</title>
        <authorList>
            <person name="Zheng W."/>
            <person name="Yu S."/>
            <person name="Huang Y."/>
        </authorList>
    </citation>
    <scope>NUCLEOTIDE SEQUENCE [LARGE SCALE GENOMIC DNA]</scope>
    <source>
        <strain evidence="1 2">SY-2-6</strain>
    </source>
</reference>
<proteinExistence type="predicted"/>
<dbReference type="RefSeq" id="WP_206933410.1">
    <property type="nucleotide sequence ID" value="NZ_JAEKJY010000002.1"/>
</dbReference>
<accession>A0ABS3DVC7</accession>
<evidence type="ECO:0000313" key="2">
    <source>
        <dbReference type="Proteomes" id="UP000663970"/>
    </source>
</evidence>
<sequence>MIDVMMMRAEKEIGMGCCGGICSDPDGLINMEDEFSHHDEERKKLQQLYLKTLEIDPDINIQFMDPRNLLAAAAYFWQQQRRGRIPRRRALTSLLLHSTYGAVFVNGEYIASAGRYEERLLELIES</sequence>
<gene>
    <name evidence="1" type="ORF">JF544_08515</name>
</gene>
<dbReference type="Proteomes" id="UP000663970">
    <property type="component" value="Unassembled WGS sequence"/>
</dbReference>
<keyword evidence="2" id="KW-1185">Reference proteome</keyword>
<protein>
    <submittedName>
        <fullName evidence="1">Uncharacterized protein</fullName>
    </submittedName>
</protein>
<comment type="caution">
    <text evidence="1">The sequence shown here is derived from an EMBL/GenBank/DDBJ whole genome shotgun (WGS) entry which is preliminary data.</text>
</comment>